<dbReference type="RefSeq" id="WP_132125908.1">
    <property type="nucleotide sequence ID" value="NZ_SLWS01000019.1"/>
</dbReference>
<reference evidence="1 2" key="1">
    <citation type="submission" date="2019-03" db="EMBL/GenBank/DDBJ databases">
        <title>Genomic Encyclopedia of Type Strains, Phase IV (KMG-IV): sequencing the most valuable type-strain genomes for metagenomic binning, comparative biology and taxonomic classification.</title>
        <authorList>
            <person name="Goeker M."/>
        </authorList>
    </citation>
    <scope>NUCLEOTIDE SEQUENCE [LARGE SCALE GENOMIC DNA]</scope>
    <source>
        <strain evidence="1 2">DSM 45934</strain>
    </source>
</reference>
<proteinExistence type="predicted"/>
<protein>
    <submittedName>
        <fullName evidence="1">Uncharacterized protein</fullName>
    </submittedName>
</protein>
<keyword evidence="2" id="KW-1185">Reference proteome</keyword>
<evidence type="ECO:0000313" key="2">
    <source>
        <dbReference type="Proteomes" id="UP000295680"/>
    </source>
</evidence>
<name>A0A4R2INT6_9PSEU</name>
<dbReference type="AlphaFoldDB" id="A0A4R2INT6"/>
<dbReference type="EMBL" id="SLWS01000019">
    <property type="protein sequence ID" value="TCO46447.1"/>
    <property type="molecule type" value="Genomic_DNA"/>
</dbReference>
<dbReference type="Proteomes" id="UP000295680">
    <property type="component" value="Unassembled WGS sequence"/>
</dbReference>
<accession>A0A4R2INT6</accession>
<evidence type="ECO:0000313" key="1">
    <source>
        <dbReference type="EMBL" id="TCO46447.1"/>
    </source>
</evidence>
<sequence>MTATKSMGASKRLEAVPRIACIEPDVQTAALPIRVDRHGNPLTHEKVTAIDERRRREPEHPETCSPGWCLVRPLITNGRVWHWDGYHRAEVRTVHIEWGLTIQVGFGQSADDDEPVVHLRALENDCNGEAPYDVVMSPAEALATAAHLKRAADEVRDIKRWNSENGAA</sequence>
<gene>
    <name evidence="1" type="ORF">EV192_11923</name>
</gene>
<organism evidence="1 2">
    <name type="scientific">Actinocrispum wychmicini</name>
    <dbReference type="NCBI Taxonomy" id="1213861"/>
    <lineage>
        <taxon>Bacteria</taxon>
        <taxon>Bacillati</taxon>
        <taxon>Actinomycetota</taxon>
        <taxon>Actinomycetes</taxon>
        <taxon>Pseudonocardiales</taxon>
        <taxon>Pseudonocardiaceae</taxon>
        <taxon>Actinocrispum</taxon>
    </lineage>
</organism>
<dbReference type="OrthoDB" id="9975595at2"/>
<comment type="caution">
    <text evidence="1">The sequence shown here is derived from an EMBL/GenBank/DDBJ whole genome shotgun (WGS) entry which is preliminary data.</text>
</comment>